<accession>A0A6J7GQI2</accession>
<evidence type="ECO:0000313" key="1">
    <source>
        <dbReference type="EMBL" id="CAB4910102.1"/>
    </source>
</evidence>
<organism evidence="1">
    <name type="scientific">freshwater metagenome</name>
    <dbReference type="NCBI Taxonomy" id="449393"/>
    <lineage>
        <taxon>unclassified sequences</taxon>
        <taxon>metagenomes</taxon>
        <taxon>ecological metagenomes</taxon>
    </lineage>
</organism>
<protein>
    <submittedName>
        <fullName evidence="1">Unannotated protein</fullName>
    </submittedName>
</protein>
<dbReference type="EMBL" id="CAFBMK010000052">
    <property type="protein sequence ID" value="CAB4910102.1"/>
    <property type="molecule type" value="Genomic_DNA"/>
</dbReference>
<sequence length="286" mass="29594">MSAAVLQAVVDESPRGRVVAVDSAYDARPENRGRDVVVNASYCGVLPARFVAEHAPRGAIGVDCGIGPDGAGIAGLWFLEALGIPAATAAIDTVVLGDGVEMHRSATVSRVNAVAERCGVAAGMPVREAARLLLDRDPVQLAPSEVTRRTVVDGAHGREVVCTDSIAFGLPEDRGRTVLVTAGHTGRSAVPYLRRVAPWGFICSDGGGGRDDSGTAGLREVEADGLAGAAVDARTARMGDGRSTYDDGVISACNEPAHRRGVRVGQSARQAARLLLADDPTNEAPR</sequence>
<gene>
    <name evidence="1" type="ORF">UFOPK3564_01172</name>
</gene>
<dbReference type="AlphaFoldDB" id="A0A6J7GQI2"/>
<proteinExistence type="predicted"/>
<reference evidence="1" key="1">
    <citation type="submission" date="2020-05" db="EMBL/GenBank/DDBJ databases">
        <authorList>
            <person name="Chiriac C."/>
            <person name="Salcher M."/>
            <person name="Ghai R."/>
            <person name="Kavagutti S V."/>
        </authorList>
    </citation>
    <scope>NUCLEOTIDE SEQUENCE</scope>
</reference>
<name>A0A6J7GQI2_9ZZZZ</name>